<dbReference type="RefSeq" id="WP_369046144.1">
    <property type="nucleotide sequence ID" value="NZ_CP163302.1"/>
</dbReference>
<reference evidence="1" key="1">
    <citation type="submission" date="2024-07" db="EMBL/GenBank/DDBJ databases">
        <authorList>
            <person name="fu j."/>
        </authorList>
    </citation>
    <scope>NUCLEOTIDE SEQUENCE</scope>
    <source>
        <strain evidence="1">P10A9</strain>
    </source>
</reference>
<dbReference type="EMBL" id="CP163302">
    <property type="protein sequence ID" value="XDP45659.1"/>
    <property type="molecule type" value="Genomic_DNA"/>
</dbReference>
<gene>
    <name evidence="1" type="ORF">AB5L97_01130</name>
</gene>
<dbReference type="AlphaFoldDB" id="A0AB39L5Q5"/>
<proteinExistence type="predicted"/>
<organism evidence="1">
    <name type="scientific">Sinomonas puerhi</name>
    <dbReference type="NCBI Taxonomy" id="3238584"/>
    <lineage>
        <taxon>Bacteria</taxon>
        <taxon>Bacillati</taxon>
        <taxon>Actinomycetota</taxon>
        <taxon>Actinomycetes</taxon>
        <taxon>Micrococcales</taxon>
        <taxon>Micrococcaceae</taxon>
        <taxon>Sinomonas</taxon>
    </lineage>
</organism>
<sequence>MKIEVIRSGGVAGIPRSGAVEFGLRGDAYDPEWASLYRAARQERAQLFAPAGSAASTAGEERHEAAAAPSHVRDAFHWTLRFGRERFDVPDGTLQGALRELAEKVLAEGT</sequence>
<name>A0AB39L5Q5_9MICC</name>
<accession>A0AB39L5Q5</accession>
<dbReference type="KEGG" id="spue:AB5L97_01130"/>
<evidence type="ECO:0000313" key="1">
    <source>
        <dbReference type="EMBL" id="XDP45659.1"/>
    </source>
</evidence>
<protein>
    <submittedName>
        <fullName evidence="1">Uncharacterized protein</fullName>
    </submittedName>
</protein>